<name>A0ABQ3WGZ6_9ACTN</name>
<organism evidence="1">
    <name type="scientific">Actinoplanes campanulatus</name>
    <dbReference type="NCBI Taxonomy" id="113559"/>
    <lineage>
        <taxon>Bacteria</taxon>
        <taxon>Bacillati</taxon>
        <taxon>Actinomycetota</taxon>
        <taxon>Actinomycetes</taxon>
        <taxon>Micromonosporales</taxon>
        <taxon>Micromonosporaceae</taxon>
        <taxon>Actinoplanes</taxon>
    </lineage>
</organism>
<reference evidence="1" key="1">
    <citation type="submission" date="2021-01" db="EMBL/GenBank/DDBJ databases">
        <title>Whole genome shotgun sequence of Actinoplanes capillaceus NBRC 16408.</title>
        <authorList>
            <person name="Komaki H."/>
            <person name="Tamura T."/>
        </authorList>
    </citation>
    <scope>NUCLEOTIDE SEQUENCE [LARGE SCALE GENOMIC DNA]</scope>
    <source>
        <strain evidence="1">NBRC 16408</strain>
    </source>
</reference>
<evidence type="ECO:0000313" key="1">
    <source>
        <dbReference type="EMBL" id="GID45514.1"/>
    </source>
</evidence>
<gene>
    <name evidence="1" type="ORF">Aca07nite_27890</name>
</gene>
<proteinExistence type="predicted"/>
<sequence>MIDIDVFRDELTRILPKSQHKKIEPIVALLLDDSLIYEIEVCRTRAGIEHVDAYGLLITLDANGEAAAIEFPYGAEMIA</sequence>
<comment type="caution">
    <text evidence="1">The sequence shown here is derived from an EMBL/GenBank/DDBJ whole genome shotgun (WGS) entry which is preliminary data.</text>
</comment>
<accession>A0ABQ3WGZ6</accession>
<dbReference type="EMBL" id="BOMF01000055">
    <property type="protein sequence ID" value="GID45514.1"/>
    <property type="molecule type" value="Genomic_DNA"/>
</dbReference>
<protein>
    <submittedName>
        <fullName evidence="1">Uncharacterized protein</fullName>
    </submittedName>
</protein>
<dbReference type="RefSeq" id="WP_204296010.1">
    <property type="nucleotide sequence ID" value="NZ_BAAAGQ010000041.1"/>
</dbReference>